<evidence type="ECO:0000256" key="2">
    <source>
        <dbReference type="SAM" id="MobiDB-lite"/>
    </source>
</evidence>
<reference evidence="3 4" key="1">
    <citation type="journal article" date="2012" name="Proc. Natl. Acad. Sci. U.S.A.">
        <title>Comparative genomics of Ceriporiopsis subvermispora and Phanerochaete chrysosporium provide insight into selective ligninolysis.</title>
        <authorList>
            <person name="Fernandez-Fueyo E."/>
            <person name="Ruiz-Duenas F.J."/>
            <person name="Ferreira P."/>
            <person name="Floudas D."/>
            <person name="Hibbett D.S."/>
            <person name="Canessa P."/>
            <person name="Larrondo L.F."/>
            <person name="James T.Y."/>
            <person name="Seelenfreund D."/>
            <person name="Lobos S."/>
            <person name="Polanco R."/>
            <person name="Tello M."/>
            <person name="Honda Y."/>
            <person name="Watanabe T."/>
            <person name="Watanabe T."/>
            <person name="Ryu J.S."/>
            <person name="Kubicek C.P."/>
            <person name="Schmoll M."/>
            <person name="Gaskell J."/>
            <person name="Hammel K.E."/>
            <person name="St John F.J."/>
            <person name="Vanden Wymelenberg A."/>
            <person name="Sabat G."/>
            <person name="Splinter BonDurant S."/>
            <person name="Syed K."/>
            <person name="Yadav J.S."/>
            <person name="Doddapaneni H."/>
            <person name="Subramanian V."/>
            <person name="Lavin J.L."/>
            <person name="Oguiza J.A."/>
            <person name="Perez G."/>
            <person name="Pisabarro A.G."/>
            <person name="Ramirez L."/>
            <person name="Santoyo F."/>
            <person name="Master E."/>
            <person name="Coutinho P.M."/>
            <person name="Henrissat B."/>
            <person name="Lombard V."/>
            <person name="Magnuson J.K."/>
            <person name="Kuees U."/>
            <person name="Hori C."/>
            <person name="Igarashi K."/>
            <person name="Samejima M."/>
            <person name="Held B.W."/>
            <person name="Barry K.W."/>
            <person name="LaButti K.M."/>
            <person name="Lapidus A."/>
            <person name="Lindquist E.A."/>
            <person name="Lucas S.M."/>
            <person name="Riley R."/>
            <person name="Salamov A.A."/>
            <person name="Hoffmeister D."/>
            <person name="Schwenk D."/>
            <person name="Hadar Y."/>
            <person name="Yarden O."/>
            <person name="de Vries R.P."/>
            <person name="Wiebenga A."/>
            <person name="Stenlid J."/>
            <person name="Eastwood D."/>
            <person name="Grigoriev I.V."/>
            <person name="Berka R.M."/>
            <person name="Blanchette R.A."/>
            <person name="Kersten P."/>
            <person name="Martinez A.T."/>
            <person name="Vicuna R."/>
            <person name="Cullen D."/>
        </authorList>
    </citation>
    <scope>NUCLEOTIDE SEQUENCE [LARGE SCALE GENOMIC DNA]</scope>
    <source>
        <strain evidence="3 4">B</strain>
    </source>
</reference>
<keyword evidence="4" id="KW-1185">Reference proteome</keyword>
<dbReference type="HOGENOM" id="CLU_672684_0_0_1"/>
<organism evidence="3 4">
    <name type="scientific">Ceriporiopsis subvermispora (strain B)</name>
    <name type="common">White-rot fungus</name>
    <name type="synonym">Gelatoporia subvermispora</name>
    <dbReference type="NCBI Taxonomy" id="914234"/>
    <lineage>
        <taxon>Eukaryota</taxon>
        <taxon>Fungi</taxon>
        <taxon>Dikarya</taxon>
        <taxon>Basidiomycota</taxon>
        <taxon>Agaricomycotina</taxon>
        <taxon>Agaricomycetes</taxon>
        <taxon>Polyporales</taxon>
        <taxon>Gelatoporiaceae</taxon>
        <taxon>Gelatoporia</taxon>
    </lineage>
</organism>
<sequence>MVPAPSNPPPPRAPAALAALTPSGTSPSQAGPSDRRPSDAAGSRWQPFKVPSVPSSADKSTPDTPPARELTAEEKEKVWFDRLDLINKGCALRLQCIKLKEEKRQFDTLLGRPDLIADEDRPVLEAQRAAHDATYAAKQNELERTVARLATVIYWPSQARDTPQQQQLPPDAALNLGAQISELKGLMGEVRDVLPSLSARRQDILAREEALRTLADGSEGSGHAPLPADITRVTRTELEVLLKKFDELEDRLAAVQNEIQQQHDDAIDEISALVAHKFEEMRLGGAAQAEGGKSIVEERLETAQAELEATGRDIDGLVAEVTELYGRIEQTTQENHTLKGENLALKAERDTLLQTIGAMRAREDERMQRVESGLRAVTLAMREHMARPTPPPFDTNMVVQHSQKIVTQHFRQELVPILTQLKDQVEQTLDNQNTVIWKEVIRKLQRTMEIMEGIQNWADRAGVGLTTVSKS</sequence>
<feature type="coiled-coil region" evidence="1">
    <location>
        <begin position="238"/>
        <end position="265"/>
    </location>
</feature>
<feature type="region of interest" description="Disordered" evidence="2">
    <location>
        <begin position="1"/>
        <end position="72"/>
    </location>
</feature>
<dbReference type="EMBL" id="KB445802">
    <property type="protein sequence ID" value="EMD34695.1"/>
    <property type="molecule type" value="Genomic_DNA"/>
</dbReference>
<dbReference type="Proteomes" id="UP000016930">
    <property type="component" value="Unassembled WGS sequence"/>
</dbReference>
<evidence type="ECO:0000313" key="3">
    <source>
        <dbReference type="EMBL" id="EMD34695.1"/>
    </source>
</evidence>
<feature type="compositionally biased region" description="Pro residues" evidence="2">
    <location>
        <begin position="1"/>
        <end position="13"/>
    </location>
</feature>
<evidence type="ECO:0000256" key="1">
    <source>
        <dbReference type="SAM" id="Coils"/>
    </source>
</evidence>
<dbReference type="AlphaFoldDB" id="M2QR81"/>
<proteinExistence type="predicted"/>
<name>M2QR81_CERS8</name>
<keyword evidence="1" id="KW-0175">Coiled coil</keyword>
<gene>
    <name evidence="3" type="ORF">CERSUDRAFT_67133</name>
</gene>
<feature type="coiled-coil region" evidence="1">
    <location>
        <begin position="293"/>
        <end position="348"/>
    </location>
</feature>
<dbReference type="OrthoDB" id="2749714at2759"/>
<accession>M2QR81</accession>
<dbReference type="STRING" id="914234.M2QR81"/>
<evidence type="ECO:0000313" key="4">
    <source>
        <dbReference type="Proteomes" id="UP000016930"/>
    </source>
</evidence>
<protein>
    <submittedName>
        <fullName evidence="3">Uncharacterized protein</fullName>
    </submittedName>
</protein>